<dbReference type="PANTHER" id="PTHR43179:SF7">
    <property type="entry name" value="RHAMNOSYLTRANSFERASE WBBL"/>
    <property type="match status" value="1"/>
</dbReference>
<reference evidence="3" key="1">
    <citation type="submission" date="2020-05" db="EMBL/GenBank/DDBJ databases">
        <authorList>
            <person name="Chiriac C."/>
            <person name="Salcher M."/>
            <person name="Ghai R."/>
            <person name="Kavagutti S V."/>
        </authorList>
    </citation>
    <scope>NUCLEOTIDE SEQUENCE</scope>
</reference>
<sequence>MTSAPLFSVITPVFNPPVNAFKDCAHSVTQQTCTDWEWILVDDGSTDPEVMQILNFIEINPQVTVIRREKNGGIVAASNDGINAARGQFIALLDHDDQLTHDALETVQKLLNKNSDIDYVYSDEDKVNEDGHFFDRFRKPRFSPERLRGQNYCCHFSVLRTSLVKQLGGFRDGFDGSQDYDLFLRITEKARAIAHIPKVLYHWRSVQGSASLNADAKPYALIAAQKAVQEHLSRVGINGVVETTPEFYLKTTRTLNQRPRVSIIIPTCGTEKRVWGRDMVLVETAVASIVQRSTYNDYEIIVVYDSHTPTEVLTKLSKIAGSRLVLAEYSKPFNFSEKINLGAVKATGDVLILLNDDTQIESPDWIEGLIGFLEESDVGMVGPKLLLEDKRIQSAGHYFKIGAHNGAGGSAYKENGPFSVLTIPAERSGLTMACVAIPRRVFEQVGGLCTEFPGAFNDVDFGNKLVMHGYRMIWTPHVEIFHFESLSRDPAVSDPEVRRVQERWGSVILTDDHYLPDFESGLAGVQ</sequence>
<dbReference type="EMBL" id="CAEZYH010000003">
    <property type="protein sequence ID" value="CAB4707074.1"/>
    <property type="molecule type" value="Genomic_DNA"/>
</dbReference>
<dbReference type="EMBL" id="CAFBPS010000003">
    <property type="protein sequence ID" value="CAB5017936.1"/>
    <property type="molecule type" value="Genomic_DNA"/>
</dbReference>
<dbReference type="CDD" id="cd04184">
    <property type="entry name" value="GT2_RfbC_Mx_like"/>
    <property type="match status" value="1"/>
</dbReference>
<evidence type="ECO:0000313" key="2">
    <source>
        <dbReference type="EMBL" id="CAB4707074.1"/>
    </source>
</evidence>
<feature type="domain" description="Glycosyltransferase 2-like" evidence="1">
    <location>
        <begin position="262"/>
        <end position="385"/>
    </location>
</feature>
<gene>
    <name evidence="2" type="ORF">UFOPK2658_00159</name>
    <name evidence="3" type="ORF">UFOPK3494_00121</name>
    <name evidence="4" type="ORF">UFOPK4134_00096</name>
</gene>
<dbReference type="InterPro" id="IPR029044">
    <property type="entry name" value="Nucleotide-diphossugar_trans"/>
</dbReference>
<feature type="domain" description="Glycosyltransferase 2-like" evidence="1">
    <location>
        <begin position="8"/>
        <end position="167"/>
    </location>
</feature>
<dbReference type="PANTHER" id="PTHR43179">
    <property type="entry name" value="RHAMNOSYLTRANSFERASE WBBL"/>
    <property type="match status" value="1"/>
</dbReference>
<dbReference type="Pfam" id="PF00535">
    <property type="entry name" value="Glycos_transf_2"/>
    <property type="match status" value="2"/>
</dbReference>
<protein>
    <submittedName>
        <fullName evidence="3">Unannotated protein</fullName>
    </submittedName>
</protein>
<proteinExistence type="predicted"/>
<dbReference type="EMBL" id="CAFBMF010000004">
    <property type="protein sequence ID" value="CAB4888324.1"/>
    <property type="molecule type" value="Genomic_DNA"/>
</dbReference>
<evidence type="ECO:0000259" key="1">
    <source>
        <dbReference type="Pfam" id="PF00535"/>
    </source>
</evidence>
<accession>A0A6J7F3X4</accession>
<dbReference type="AlphaFoldDB" id="A0A6J7F3X4"/>
<evidence type="ECO:0000313" key="4">
    <source>
        <dbReference type="EMBL" id="CAB5017936.1"/>
    </source>
</evidence>
<name>A0A6J7F3X4_9ZZZZ</name>
<dbReference type="Gene3D" id="3.90.550.10">
    <property type="entry name" value="Spore Coat Polysaccharide Biosynthesis Protein SpsA, Chain A"/>
    <property type="match status" value="2"/>
</dbReference>
<dbReference type="InterPro" id="IPR001173">
    <property type="entry name" value="Glyco_trans_2-like"/>
</dbReference>
<evidence type="ECO:0000313" key="3">
    <source>
        <dbReference type="EMBL" id="CAB4888324.1"/>
    </source>
</evidence>
<dbReference type="SUPFAM" id="SSF53448">
    <property type="entry name" value="Nucleotide-diphospho-sugar transferases"/>
    <property type="match status" value="2"/>
</dbReference>
<organism evidence="3">
    <name type="scientific">freshwater metagenome</name>
    <dbReference type="NCBI Taxonomy" id="449393"/>
    <lineage>
        <taxon>unclassified sequences</taxon>
        <taxon>metagenomes</taxon>
        <taxon>ecological metagenomes</taxon>
    </lineage>
</organism>